<organism evidence="1 2">
    <name type="scientific">Tetrapisispora phaffii (strain ATCC 24235 / CBS 4417 / NBRC 1672 / NRRL Y-8282 / UCD 70-5)</name>
    <name type="common">Yeast</name>
    <name type="synonym">Fabospora phaffii</name>
    <dbReference type="NCBI Taxonomy" id="1071381"/>
    <lineage>
        <taxon>Eukaryota</taxon>
        <taxon>Fungi</taxon>
        <taxon>Dikarya</taxon>
        <taxon>Ascomycota</taxon>
        <taxon>Saccharomycotina</taxon>
        <taxon>Saccharomycetes</taxon>
        <taxon>Saccharomycetales</taxon>
        <taxon>Saccharomycetaceae</taxon>
        <taxon>Tetrapisispora</taxon>
    </lineage>
</organism>
<dbReference type="GO" id="GO:0016973">
    <property type="term" value="P:poly(A)+ mRNA export from nucleus"/>
    <property type="evidence" value="ECO:0007669"/>
    <property type="project" value="EnsemblFungi"/>
</dbReference>
<sequence>MSSNQSGIIQTFVKKILAHLDDADPQRLNSFLSLFNQTGNCKIILNGNPIAQPTEFLTAWQQQVVQSQHNLTSLDYHIIPGSGTLICDVGCKIRFDESGRNKLDQDAVVNPTNTGTTSNAGGIKGRPFWGPFHGVSIQLIMDDRIFKNDQNGVITAINYNIIYKPDDSLINLE</sequence>
<dbReference type="Gene3D" id="3.10.450.50">
    <property type="match status" value="1"/>
</dbReference>
<dbReference type="Proteomes" id="UP000005666">
    <property type="component" value="Chromosome 2"/>
</dbReference>
<dbReference type="EMBL" id="HE612857">
    <property type="protein sequence ID" value="CCE61737.1"/>
    <property type="molecule type" value="Genomic_DNA"/>
</dbReference>
<dbReference type="OrthoDB" id="25408at2759"/>
<proteinExistence type="predicted"/>
<accession>G8BQE0</accession>
<dbReference type="SUPFAM" id="SSF54427">
    <property type="entry name" value="NTF2-like"/>
    <property type="match status" value="1"/>
</dbReference>
<dbReference type="GO" id="GO:0008033">
    <property type="term" value="P:tRNA processing"/>
    <property type="evidence" value="ECO:0007669"/>
    <property type="project" value="EnsemblFungi"/>
</dbReference>
<dbReference type="KEGG" id="tpf:TPHA_0B00650"/>
<dbReference type="GO" id="GO:0006409">
    <property type="term" value="P:tRNA export from nucleus"/>
    <property type="evidence" value="ECO:0007669"/>
    <property type="project" value="EnsemblFungi"/>
</dbReference>
<dbReference type="OMA" id="FDCHLIP"/>
<evidence type="ECO:0000313" key="2">
    <source>
        <dbReference type="Proteomes" id="UP000005666"/>
    </source>
</evidence>
<protein>
    <recommendedName>
        <fullName evidence="3">NTF2 domain-containing protein</fullName>
    </recommendedName>
</protein>
<dbReference type="GO" id="GO:0000055">
    <property type="term" value="P:ribosomal large subunit export from nucleus"/>
    <property type="evidence" value="ECO:0007669"/>
    <property type="project" value="EnsemblFungi"/>
</dbReference>
<dbReference type="STRING" id="1071381.G8BQE0"/>
<dbReference type="AlphaFoldDB" id="G8BQE0"/>
<dbReference type="HOGENOM" id="CLU_128326_0_0_1"/>
<dbReference type="Pfam" id="PF10429">
    <property type="entry name" value="Mtr2"/>
    <property type="match status" value="1"/>
</dbReference>
<gene>
    <name evidence="1" type="primary">TPHA0B00650</name>
    <name evidence="1" type="ordered locus">TPHA_0B00650</name>
</gene>
<keyword evidence="2" id="KW-1185">Reference proteome</keyword>
<dbReference type="InterPro" id="IPR019488">
    <property type="entry name" value="Nucl_pore_RNA_shuttling_Mtr2"/>
</dbReference>
<dbReference type="eggNOG" id="ENOG502RZK7">
    <property type="taxonomic scope" value="Eukaryota"/>
</dbReference>
<name>G8BQE0_TETPH</name>
<dbReference type="InterPro" id="IPR032710">
    <property type="entry name" value="NTF2-like_dom_sf"/>
</dbReference>
<evidence type="ECO:0000313" key="1">
    <source>
        <dbReference type="EMBL" id="CCE61737.1"/>
    </source>
</evidence>
<dbReference type="GeneID" id="11534994"/>
<evidence type="ECO:0008006" key="3">
    <source>
        <dbReference type="Google" id="ProtNLM"/>
    </source>
</evidence>
<reference evidence="1 2" key="1">
    <citation type="journal article" date="2011" name="Proc. Natl. Acad. Sci. U.S.A.">
        <title>Evolutionary erosion of yeast sex chromosomes by mating-type switching accidents.</title>
        <authorList>
            <person name="Gordon J.L."/>
            <person name="Armisen D."/>
            <person name="Proux-Wera E."/>
            <person name="Oheigeartaigh S.S."/>
            <person name="Byrne K.P."/>
            <person name="Wolfe K.H."/>
        </authorList>
    </citation>
    <scope>NUCLEOTIDE SEQUENCE [LARGE SCALE GENOMIC DNA]</scope>
    <source>
        <strain evidence="2">ATCC 24235 / CBS 4417 / NBRC 1672 / NRRL Y-8282 / UCD 70-5</strain>
    </source>
</reference>
<dbReference type="GO" id="GO:0042272">
    <property type="term" value="C:nuclear RNA export factor complex"/>
    <property type="evidence" value="ECO:0007669"/>
    <property type="project" value="EnsemblFungi"/>
</dbReference>
<dbReference type="RefSeq" id="XP_003684171.1">
    <property type="nucleotide sequence ID" value="XM_003684123.1"/>
</dbReference>
<dbReference type="GO" id="GO:0000056">
    <property type="term" value="P:ribosomal small subunit export from nucleus"/>
    <property type="evidence" value="ECO:0007669"/>
    <property type="project" value="EnsemblFungi"/>
</dbReference>